<comment type="subunit">
    <text evidence="10">Acetyl-CoA carboxylase is a heterohexamer composed of biotin carboxyl carrier protein (AccB), biotin carboxylase (AccC) and two subunits each of ACCase subunit alpha (AccA) and ACCase subunit beta (AccD).</text>
</comment>
<keyword evidence="8 10" id="KW-0275">Fatty acid biosynthesis</keyword>
<keyword evidence="7 10" id="KW-0443">Lipid metabolism</keyword>
<keyword evidence="3 10" id="KW-0808">Transferase</keyword>
<dbReference type="EMBL" id="SJPY01000002">
    <property type="protein sequence ID" value="TWU43880.1"/>
    <property type="molecule type" value="Genomic_DNA"/>
</dbReference>
<dbReference type="UniPathway" id="UPA00655">
    <property type="reaction ID" value="UER00711"/>
</dbReference>
<dbReference type="PRINTS" id="PR01069">
    <property type="entry name" value="ACCCTRFRASEA"/>
</dbReference>
<dbReference type="InterPro" id="IPR011763">
    <property type="entry name" value="COA_CT_C"/>
</dbReference>
<evidence type="ECO:0000256" key="8">
    <source>
        <dbReference type="ARBA" id="ARBA00023160"/>
    </source>
</evidence>
<comment type="similarity">
    <text evidence="10">Belongs to the AccA family.</text>
</comment>
<feature type="coiled-coil region" evidence="11">
    <location>
        <begin position="25"/>
        <end position="62"/>
    </location>
</feature>
<reference evidence="14 15" key="1">
    <citation type="submission" date="2019-02" db="EMBL/GenBank/DDBJ databases">
        <title>Deep-cultivation of Planctomycetes and their phenomic and genomic characterization uncovers novel biology.</title>
        <authorList>
            <person name="Wiegand S."/>
            <person name="Jogler M."/>
            <person name="Boedeker C."/>
            <person name="Pinto D."/>
            <person name="Vollmers J."/>
            <person name="Rivas-Marin E."/>
            <person name="Kohn T."/>
            <person name="Peeters S.H."/>
            <person name="Heuer A."/>
            <person name="Rast P."/>
            <person name="Oberbeckmann S."/>
            <person name="Bunk B."/>
            <person name="Jeske O."/>
            <person name="Meyerdierks A."/>
            <person name="Storesund J.E."/>
            <person name="Kallscheuer N."/>
            <person name="Luecker S."/>
            <person name="Lage O.M."/>
            <person name="Pohl T."/>
            <person name="Merkel B.J."/>
            <person name="Hornburger P."/>
            <person name="Mueller R.-W."/>
            <person name="Bruemmer F."/>
            <person name="Labrenz M."/>
            <person name="Spormann A.M."/>
            <person name="Op Den Camp H."/>
            <person name="Overmann J."/>
            <person name="Amann R."/>
            <person name="Jetten M.S.M."/>
            <person name="Mascher T."/>
            <person name="Medema M.H."/>
            <person name="Devos D.P."/>
            <person name="Kaster A.-K."/>
            <person name="Ovreas L."/>
            <person name="Rohde M."/>
            <person name="Galperin M.Y."/>
            <person name="Jogler C."/>
        </authorList>
    </citation>
    <scope>NUCLEOTIDE SEQUENCE [LARGE SCALE GENOMIC DNA]</scope>
    <source>
        <strain evidence="14 15">Q31b</strain>
    </source>
</reference>
<evidence type="ECO:0000259" key="13">
    <source>
        <dbReference type="PROSITE" id="PS50989"/>
    </source>
</evidence>
<keyword evidence="15" id="KW-1185">Reference proteome</keyword>
<evidence type="ECO:0000256" key="3">
    <source>
        <dbReference type="ARBA" id="ARBA00022679"/>
    </source>
</evidence>
<evidence type="ECO:0000256" key="5">
    <source>
        <dbReference type="ARBA" id="ARBA00022832"/>
    </source>
</evidence>
<evidence type="ECO:0000313" key="14">
    <source>
        <dbReference type="EMBL" id="TWU43880.1"/>
    </source>
</evidence>
<evidence type="ECO:0000256" key="4">
    <source>
        <dbReference type="ARBA" id="ARBA00022741"/>
    </source>
</evidence>
<dbReference type="Gene3D" id="3.90.226.10">
    <property type="entry name" value="2-enoyl-CoA Hydratase, Chain A, domain 1"/>
    <property type="match status" value="1"/>
</dbReference>
<comment type="pathway">
    <text evidence="1 10">Lipid metabolism; malonyl-CoA biosynthesis; malonyl-CoA from acetyl-CoA: step 1/1.</text>
</comment>
<keyword evidence="6 10" id="KW-0067">ATP-binding</keyword>
<keyword evidence="2 10" id="KW-0444">Lipid biosynthesis</keyword>
<dbReference type="PANTHER" id="PTHR42853:SF3">
    <property type="entry name" value="ACETYL-COENZYME A CARBOXYLASE CARBOXYL TRANSFERASE SUBUNIT ALPHA, CHLOROPLASTIC"/>
    <property type="match status" value="1"/>
</dbReference>
<dbReference type="AlphaFoldDB" id="A0A5C6E4W0"/>
<keyword evidence="4 10" id="KW-0547">Nucleotide-binding</keyword>
<comment type="caution">
    <text evidence="14">The sequence shown here is derived from an EMBL/GenBank/DDBJ whole genome shotgun (WGS) entry which is preliminary data.</text>
</comment>
<dbReference type="PROSITE" id="PS50989">
    <property type="entry name" value="COA_CT_CTER"/>
    <property type="match status" value="1"/>
</dbReference>
<evidence type="ECO:0000313" key="15">
    <source>
        <dbReference type="Proteomes" id="UP000315471"/>
    </source>
</evidence>
<evidence type="ECO:0000256" key="9">
    <source>
        <dbReference type="ARBA" id="ARBA00049152"/>
    </source>
</evidence>
<comment type="subcellular location">
    <subcellularLocation>
        <location evidence="10">Cytoplasm</location>
    </subcellularLocation>
</comment>
<comment type="catalytic activity">
    <reaction evidence="9 10">
        <text>N(6)-carboxybiotinyl-L-lysyl-[protein] + acetyl-CoA = N(6)-biotinyl-L-lysyl-[protein] + malonyl-CoA</text>
        <dbReference type="Rhea" id="RHEA:54728"/>
        <dbReference type="Rhea" id="RHEA-COMP:10505"/>
        <dbReference type="Rhea" id="RHEA-COMP:10506"/>
        <dbReference type="ChEBI" id="CHEBI:57288"/>
        <dbReference type="ChEBI" id="CHEBI:57384"/>
        <dbReference type="ChEBI" id="CHEBI:83144"/>
        <dbReference type="ChEBI" id="CHEBI:83145"/>
        <dbReference type="EC" id="2.1.3.15"/>
    </reaction>
</comment>
<proteinExistence type="inferred from homology"/>
<feature type="domain" description="CoA carboxyltransferase C-terminal" evidence="13">
    <location>
        <begin position="51"/>
        <end position="312"/>
    </location>
</feature>
<dbReference type="InterPro" id="IPR001095">
    <property type="entry name" value="Acetyl_CoA_COase_a_su"/>
</dbReference>
<dbReference type="NCBIfam" id="TIGR00513">
    <property type="entry name" value="accA"/>
    <property type="match status" value="1"/>
</dbReference>
<dbReference type="HAMAP" id="MF_00823">
    <property type="entry name" value="AcetylCoA_CT_alpha"/>
    <property type="match status" value="1"/>
</dbReference>
<dbReference type="GO" id="GO:2001295">
    <property type="term" value="P:malonyl-CoA biosynthetic process"/>
    <property type="evidence" value="ECO:0007669"/>
    <property type="project" value="UniProtKB-UniRule"/>
</dbReference>
<keyword evidence="10" id="KW-0963">Cytoplasm</keyword>
<keyword evidence="11" id="KW-0175">Coiled coil</keyword>
<dbReference type="NCBIfam" id="NF041504">
    <property type="entry name" value="AccA_sub"/>
    <property type="match status" value="1"/>
</dbReference>
<dbReference type="NCBIfam" id="NF004344">
    <property type="entry name" value="PRK05724.1"/>
    <property type="match status" value="1"/>
</dbReference>
<dbReference type="Pfam" id="PF03255">
    <property type="entry name" value="ACCA"/>
    <property type="match status" value="1"/>
</dbReference>
<evidence type="ECO:0000256" key="10">
    <source>
        <dbReference type="HAMAP-Rule" id="MF_00823"/>
    </source>
</evidence>
<feature type="compositionally biased region" description="Polar residues" evidence="12">
    <location>
        <begin position="1"/>
        <end position="11"/>
    </location>
</feature>
<evidence type="ECO:0000256" key="7">
    <source>
        <dbReference type="ARBA" id="ARBA00023098"/>
    </source>
</evidence>
<dbReference type="GO" id="GO:0016743">
    <property type="term" value="F:carboxyl- or carbamoyltransferase activity"/>
    <property type="evidence" value="ECO:0007669"/>
    <property type="project" value="UniProtKB-UniRule"/>
</dbReference>
<evidence type="ECO:0000256" key="2">
    <source>
        <dbReference type="ARBA" id="ARBA00022516"/>
    </source>
</evidence>
<dbReference type="SUPFAM" id="SSF52096">
    <property type="entry name" value="ClpP/crotonase"/>
    <property type="match status" value="1"/>
</dbReference>
<dbReference type="GO" id="GO:0003989">
    <property type="term" value="F:acetyl-CoA carboxylase activity"/>
    <property type="evidence" value="ECO:0007669"/>
    <property type="project" value="InterPro"/>
</dbReference>
<gene>
    <name evidence="10 14" type="primary">accA</name>
    <name evidence="14" type="ORF">Q31b_14120</name>
</gene>
<feature type="region of interest" description="Disordered" evidence="12">
    <location>
        <begin position="1"/>
        <end position="24"/>
    </location>
</feature>
<dbReference type="GO" id="GO:0006633">
    <property type="term" value="P:fatty acid biosynthetic process"/>
    <property type="evidence" value="ECO:0007669"/>
    <property type="project" value="UniProtKB-KW"/>
</dbReference>
<evidence type="ECO:0000256" key="6">
    <source>
        <dbReference type="ARBA" id="ARBA00022840"/>
    </source>
</evidence>
<evidence type="ECO:0000256" key="11">
    <source>
        <dbReference type="SAM" id="Coils"/>
    </source>
</evidence>
<dbReference type="InterPro" id="IPR029045">
    <property type="entry name" value="ClpP/crotonase-like_dom_sf"/>
</dbReference>
<comment type="function">
    <text evidence="10">Component of the acetyl coenzyme A carboxylase (ACC) complex. First, biotin carboxylase catalyzes the carboxylation of biotin on its carrier protein (BCCP) and then the CO(2) group is transferred by the carboxyltransferase to acetyl-CoA to form malonyl-CoA.</text>
</comment>
<sequence>MRQPNQTSLEPSTAKEKKRMSAGPGLEFEYEIAELENSIASLERQTERTDEVDKEIRSLKKQWLDKVRDVYGSLNAWQTVQVARHKNRPYTRDYLNLAFDEFVELHGDKHFGDDRAMLSGFAKLDRFKVMVLGHQKGRTFKERAACHFGCAHPEGYRKAMTKMRLAEKYKMPLICFIDTPGAYPGIGAEERGQAQVIAESMFMMSRLKTPVVCIVIGEGGSGGALGIGLGDRVAVLQHAYYSVISPEGCAGILWKSHEHAPKAAAALRFTSVDLKRFGVVDDVIEEPLGGAHRDHHQMASRIKSYLSRTLSDLETLPVDELVNQRYEKFRRIGVFLDTAAVG</sequence>
<keyword evidence="5 10" id="KW-0276">Fatty acid metabolism</keyword>
<protein>
    <recommendedName>
        <fullName evidence="10">Acetyl-coenzyme A carboxylase carboxyl transferase subunit alpha</fullName>
        <shortName evidence="10">ACCase subunit alpha</shortName>
        <shortName evidence="10">Acetyl-CoA carboxylase carboxyltransferase subunit alpha</shortName>
        <ecNumber evidence="10">2.1.3.15</ecNumber>
    </recommendedName>
</protein>
<accession>A0A5C6E4W0</accession>
<evidence type="ECO:0000256" key="12">
    <source>
        <dbReference type="SAM" id="MobiDB-lite"/>
    </source>
</evidence>
<dbReference type="GO" id="GO:0005524">
    <property type="term" value="F:ATP binding"/>
    <property type="evidence" value="ECO:0007669"/>
    <property type="project" value="UniProtKB-KW"/>
</dbReference>
<dbReference type="PANTHER" id="PTHR42853">
    <property type="entry name" value="ACETYL-COENZYME A CARBOXYLASE CARBOXYL TRANSFERASE SUBUNIT ALPHA"/>
    <property type="match status" value="1"/>
</dbReference>
<name>A0A5C6E4W0_9BACT</name>
<organism evidence="14 15">
    <name type="scientific">Novipirellula aureliae</name>
    <dbReference type="NCBI Taxonomy" id="2527966"/>
    <lineage>
        <taxon>Bacteria</taxon>
        <taxon>Pseudomonadati</taxon>
        <taxon>Planctomycetota</taxon>
        <taxon>Planctomycetia</taxon>
        <taxon>Pirellulales</taxon>
        <taxon>Pirellulaceae</taxon>
        <taxon>Novipirellula</taxon>
    </lineage>
</organism>
<evidence type="ECO:0000256" key="1">
    <source>
        <dbReference type="ARBA" id="ARBA00004956"/>
    </source>
</evidence>
<keyword evidence="14" id="KW-0436">Ligase</keyword>
<dbReference type="EC" id="2.1.3.15" evidence="10"/>
<dbReference type="Proteomes" id="UP000315471">
    <property type="component" value="Unassembled WGS sequence"/>
</dbReference>
<dbReference type="GO" id="GO:0009317">
    <property type="term" value="C:acetyl-CoA carboxylase complex"/>
    <property type="evidence" value="ECO:0007669"/>
    <property type="project" value="InterPro"/>
</dbReference>